<dbReference type="FunFam" id="1.20.5.1700:FF:000001">
    <property type="entry name" value="Transforming acidic coiled-coil-containing protein 1 isoform 2"/>
    <property type="match status" value="1"/>
</dbReference>
<dbReference type="Proteomes" id="UP001497497">
    <property type="component" value="Unassembled WGS sequence"/>
</dbReference>
<keyword evidence="4" id="KW-0597">Phosphoprotein</keyword>
<dbReference type="InterPro" id="IPR007707">
    <property type="entry name" value="TACC_C"/>
</dbReference>
<dbReference type="PANTHER" id="PTHR13924:SF10">
    <property type="entry name" value="TRANSFORMING ACIDIC COILED-COIL PROTEIN, ISOFORM K"/>
    <property type="match status" value="1"/>
</dbReference>
<dbReference type="AlphaFoldDB" id="A0AAV2H3H0"/>
<name>A0AAV2H3H0_LYMST</name>
<comment type="subcellular location">
    <subcellularLocation>
        <location evidence="1">Cytoplasm</location>
        <location evidence="1">Cytoskeleton</location>
    </subcellularLocation>
</comment>
<dbReference type="GO" id="GO:0005856">
    <property type="term" value="C:cytoskeleton"/>
    <property type="evidence" value="ECO:0007669"/>
    <property type="project" value="UniProtKB-SubCell"/>
</dbReference>
<evidence type="ECO:0000256" key="5">
    <source>
        <dbReference type="ARBA" id="ARBA00023054"/>
    </source>
</evidence>
<dbReference type="PANTHER" id="PTHR13924">
    <property type="entry name" value="TRANSFORMING ACIDIC COILED-COIL CONTAINING PROTEIN 1/2"/>
    <property type="match status" value="1"/>
</dbReference>
<comment type="caution">
    <text evidence="10">The sequence shown here is derived from an EMBL/GenBank/DDBJ whole genome shotgun (WGS) entry which is preliminary data.</text>
</comment>
<dbReference type="Pfam" id="PF05010">
    <property type="entry name" value="TACC_C"/>
    <property type="match status" value="1"/>
</dbReference>
<protein>
    <recommendedName>
        <fullName evidence="9">Transforming acidic coiled-coil-containing protein C-terminal domain-containing protein</fullName>
    </recommendedName>
</protein>
<evidence type="ECO:0000256" key="7">
    <source>
        <dbReference type="SAM" id="Coils"/>
    </source>
</evidence>
<feature type="region of interest" description="Disordered" evidence="8">
    <location>
        <begin position="430"/>
        <end position="451"/>
    </location>
</feature>
<feature type="region of interest" description="Disordered" evidence="8">
    <location>
        <begin position="47"/>
        <end position="76"/>
    </location>
</feature>
<feature type="domain" description="Transforming acidic coiled-coil-containing protein C-terminal" evidence="9">
    <location>
        <begin position="666"/>
        <end position="867"/>
    </location>
</feature>
<reference evidence="10 11" key="1">
    <citation type="submission" date="2024-04" db="EMBL/GenBank/DDBJ databases">
        <authorList>
            <consortium name="Genoscope - CEA"/>
            <person name="William W."/>
        </authorList>
    </citation>
    <scope>NUCLEOTIDE SEQUENCE [LARGE SCALE GENOMIC DNA]</scope>
</reference>
<comment type="similarity">
    <text evidence="2">Belongs to the TACC family.</text>
</comment>
<dbReference type="Gene3D" id="1.20.5.1700">
    <property type="match status" value="1"/>
</dbReference>
<evidence type="ECO:0000256" key="1">
    <source>
        <dbReference type="ARBA" id="ARBA00004245"/>
    </source>
</evidence>
<dbReference type="InterPro" id="IPR039915">
    <property type="entry name" value="TACC"/>
</dbReference>
<feature type="compositionally biased region" description="Polar residues" evidence="8">
    <location>
        <begin position="64"/>
        <end position="73"/>
    </location>
</feature>
<evidence type="ECO:0000256" key="8">
    <source>
        <dbReference type="SAM" id="MobiDB-lite"/>
    </source>
</evidence>
<keyword evidence="5 7" id="KW-0175">Coiled coil</keyword>
<evidence type="ECO:0000256" key="3">
    <source>
        <dbReference type="ARBA" id="ARBA00022490"/>
    </source>
</evidence>
<accession>A0AAV2H3H0</accession>
<gene>
    <name evidence="10" type="ORF">GSLYS_00002355001</name>
</gene>
<evidence type="ECO:0000256" key="4">
    <source>
        <dbReference type="ARBA" id="ARBA00022553"/>
    </source>
</evidence>
<sequence>MTPLKTQTQHIDSTAVLQVEKTSDELDLTEDPFIPKAQLFNSPSSIGKLESAESKQDVSAPEAQYNTPVNNPDLNVKSIRSKGQHLNSSPTENTEVSIDDLNVDQLKTEAQLSSAGGKFDTECKEVRITLCSSSSQLLSSSGSEQKSHLNENSDRVQNTLEGSLVDEIQKFSIQDTNTPVKNITQIHDPLENQAVESQLITEMSSSASNKLEVNHVMYPCATQKIQEETVTSSTPTSNCQARDEQIIAKGLMKSKDPSSLSSQKVKNCGAIQPDIGKMLEDKNEIVIEDPNMSKNSGDQISTKASILAPTLQTKSPQITSDTNISINPLNLKTQLINTPSANNLTSCNSNNSKSSYDQENYFSIESSNASSFNLTIQEIAMSPEDKDTEQKVSNVEPLKDESDKAHAQEDMVTAVTDKPFIVNHDKESFPKHSAAHESIPNTPKIKTSRNDDVTKAKDESIPFSPQEPDIAENELFIPATEAFNDPAFFDMLEHTSSGKAPNSKRGSVLLKFDPLQDRRDSLASKSLNTSPDTIIQGQAQKPGRMSDVFKDSKLGISFIDESVCLFGTPPRVARRRTLTRRVHNYRAQSIEEENSSNEVDMIFGLDNEGDGMDTIINDNLHPMNEGPRLVDIGEMPVYTESDLKQIRADLTMHFQELMLKKDREFQEKLKEQGQLAELEKEKFKTETNGLNQKIKSLHGKLKSLNDVMKGYTEIISQLTVEKEKAQLEVEKVTVDLSELQKYNSQVIEDNKTLEKSFDDLFHRYEKLKQTLEKAAENEKVLKQAVQSAQEKYKSIKETARKIKEVAEAKIAEQDEKYEKLSSSTKSELTRLEASLKMKDMQVQGLENTLEQKRKENKELTDLCDSLINKVSSK</sequence>
<evidence type="ECO:0000313" key="11">
    <source>
        <dbReference type="Proteomes" id="UP001497497"/>
    </source>
</evidence>
<feature type="coiled-coil region" evidence="7">
    <location>
        <begin position="661"/>
        <end position="869"/>
    </location>
</feature>
<evidence type="ECO:0000256" key="6">
    <source>
        <dbReference type="ARBA" id="ARBA00023212"/>
    </source>
</evidence>
<evidence type="ECO:0000313" key="10">
    <source>
        <dbReference type="EMBL" id="CAL1528185.1"/>
    </source>
</evidence>
<keyword evidence="11" id="KW-1185">Reference proteome</keyword>
<keyword evidence="6" id="KW-0206">Cytoskeleton</keyword>
<dbReference type="EMBL" id="CAXITT010000028">
    <property type="protein sequence ID" value="CAL1528185.1"/>
    <property type="molecule type" value="Genomic_DNA"/>
</dbReference>
<keyword evidence="3" id="KW-0963">Cytoplasm</keyword>
<evidence type="ECO:0000259" key="9">
    <source>
        <dbReference type="Pfam" id="PF05010"/>
    </source>
</evidence>
<dbReference type="GO" id="GO:0005737">
    <property type="term" value="C:cytoplasm"/>
    <property type="evidence" value="ECO:0007669"/>
    <property type="project" value="TreeGrafter"/>
</dbReference>
<dbReference type="GO" id="GO:0007052">
    <property type="term" value="P:mitotic spindle organization"/>
    <property type="evidence" value="ECO:0007669"/>
    <property type="project" value="InterPro"/>
</dbReference>
<organism evidence="10 11">
    <name type="scientific">Lymnaea stagnalis</name>
    <name type="common">Great pond snail</name>
    <name type="synonym">Helix stagnalis</name>
    <dbReference type="NCBI Taxonomy" id="6523"/>
    <lineage>
        <taxon>Eukaryota</taxon>
        <taxon>Metazoa</taxon>
        <taxon>Spiralia</taxon>
        <taxon>Lophotrochozoa</taxon>
        <taxon>Mollusca</taxon>
        <taxon>Gastropoda</taxon>
        <taxon>Heterobranchia</taxon>
        <taxon>Euthyneura</taxon>
        <taxon>Panpulmonata</taxon>
        <taxon>Hygrophila</taxon>
        <taxon>Lymnaeoidea</taxon>
        <taxon>Lymnaeidae</taxon>
        <taxon>Lymnaea</taxon>
    </lineage>
</organism>
<proteinExistence type="inferred from homology"/>
<evidence type="ECO:0000256" key="2">
    <source>
        <dbReference type="ARBA" id="ARBA00009423"/>
    </source>
</evidence>